<keyword evidence="2" id="KW-0732">Signal</keyword>
<dbReference type="InterPro" id="IPR005532">
    <property type="entry name" value="SUMF_dom"/>
</dbReference>
<dbReference type="RefSeq" id="WP_163965710.1">
    <property type="nucleotide sequence ID" value="NZ_JAAIVB010000055.1"/>
</dbReference>
<feature type="compositionally biased region" description="Low complexity" evidence="1">
    <location>
        <begin position="355"/>
        <end position="365"/>
    </location>
</feature>
<dbReference type="GO" id="GO:0006508">
    <property type="term" value="P:proteolysis"/>
    <property type="evidence" value="ECO:0007669"/>
    <property type="project" value="InterPro"/>
</dbReference>
<evidence type="ECO:0000259" key="3">
    <source>
        <dbReference type="Pfam" id="PF00656"/>
    </source>
</evidence>
<dbReference type="SUPFAM" id="SSF52129">
    <property type="entry name" value="Caspase-like"/>
    <property type="match status" value="1"/>
</dbReference>
<evidence type="ECO:0000313" key="6">
    <source>
        <dbReference type="Proteomes" id="UP000482155"/>
    </source>
</evidence>
<sequence>MRKRLFTLLRHASAALLFCLCGMQAALASVPVALVIGNADDRFRPIPQARHDARDMAAALEALGYDVLRAEDLDRQGMHAAIQVFFTRLGAGADGLVYFAGHAAMRGGDIMLSPVGAQPEVSVSALLAKMEGHRRIVVLDTCLTPADGDTALAIPLPADTLLALAAQPGHGAGDAGRNGIFTARLLAELRAPGRPVGELLASTAAAVTALTQGRQRPWAASTLPASMSLLPDGSRMALRTGAEAASGPETVLAYDTRGVLPKDTNEQYELTFWDSIKDSNHADDYEAYLQAYPKGRFAALAKARIERLRAEGKGAKEASKPAAETPKPAPKAAETPKPAPKAAETPRAAPPAAPPVQATPSAPAAEQPAPRRNASAEIKDCPTCPDLISLPAGSFTMGSNTGDPTEKPEHRVTLASGFAIGKYEVTLEQWNACVDTGGCTKVNIDASKKNVPVRDVSWDDAQQYVKWLTKITGKSYRLPTEAEWEYAARGGTSTRFWWGEQMRKGTANCKDCGPPWQQDAPAPVGSFAPNPFGLHDVNGSVWEWVSDCWHTSFKGAPADGKSWEDPACRVRVIRGGSWREDASYMPSSTRFKYDANVRHTQNGFRVVRELK</sequence>
<evidence type="ECO:0000256" key="1">
    <source>
        <dbReference type="SAM" id="MobiDB-lite"/>
    </source>
</evidence>
<feature type="compositionally biased region" description="Low complexity" evidence="1">
    <location>
        <begin position="320"/>
        <end position="347"/>
    </location>
</feature>
<dbReference type="GO" id="GO:0004197">
    <property type="term" value="F:cysteine-type endopeptidase activity"/>
    <property type="evidence" value="ECO:0007669"/>
    <property type="project" value="InterPro"/>
</dbReference>
<feature type="region of interest" description="Disordered" evidence="1">
    <location>
        <begin position="311"/>
        <end position="380"/>
    </location>
</feature>
<dbReference type="GO" id="GO:0120147">
    <property type="term" value="F:formylglycine-generating oxidase activity"/>
    <property type="evidence" value="ECO:0007669"/>
    <property type="project" value="TreeGrafter"/>
</dbReference>
<protein>
    <submittedName>
        <fullName evidence="5">SUMF1/EgtB/PvdO family nonheme iron enzyme</fullName>
    </submittedName>
</protein>
<feature type="domain" description="Peptidase C14 caspase" evidence="3">
    <location>
        <begin position="32"/>
        <end position="224"/>
    </location>
</feature>
<feature type="domain" description="Sulfatase-modifying factor enzyme-like" evidence="4">
    <location>
        <begin position="384"/>
        <end position="608"/>
    </location>
</feature>
<dbReference type="PANTHER" id="PTHR23150:SF35">
    <property type="entry name" value="BLL6746 PROTEIN"/>
    <property type="match status" value="1"/>
</dbReference>
<proteinExistence type="predicted"/>
<dbReference type="Gene3D" id="3.40.50.1460">
    <property type="match status" value="1"/>
</dbReference>
<reference evidence="5 6" key="1">
    <citation type="submission" date="2020-02" db="EMBL/GenBank/DDBJ databases">
        <authorList>
            <person name="Kim M.K."/>
        </authorList>
    </citation>
    <scope>NUCLEOTIDE SEQUENCE [LARGE SCALE GENOMIC DNA]</scope>
    <source>
        <strain evidence="5 6">17J57-3</strain>
    </source>
</reference>
<dbReference type="InterPro" id="IPR011600">
    <property type="entry name" value="Pept_C14_caspase"/>
</dbReference>
<evidence type="ECO:0000313" key="5">
    <source>
        <dbReference type="EMBL" id="NEX62790.1"/>
    </source>
</evidence>
<feature type="chain" id="PRO_5025540203" evidence="2">
    <location>
        <begin position="29"/>
        <end position="611"/>
    </location>
</feature>
<evidence type="ECO:0000256" key="2">
    <source>
        <dbReference type="SAM" id="SignalP"/>
    </source>
</evidence>
<dbReference type="Proteomes" id="UP000482155">
    <property type="component" value="Unassembled WGS sequence"/>
</dbReference>
<dbReference type="Gene3D" id="3.90.1580.10">
    <property type="entry name" value="paralog of FGE (formylglycine-generating enzyme)"/>
    <property type="match status" value="1"/>
</dbReference>
<dbReference type="Pfam" id="PF00656">
    <property type="entry name" value="Peptidase_C14"/>
    <property type="match status" value="1"/>
</dbReference>
<dbReference type="InterPro" id="IPR016187">
    <property type="entry name" value="CTDL_fold"/>
</dbReference>
<dbReference type="InterPro" id="IPR051043">
    <property type="entry name" value="Sulfatase_Mod_Factor_Kinase"/>
</dbReference>
<gene>
    <name evidence="5" type="ORF">G3574_17030</name>
</gene>
<dbReference type="InterPro" id="IPR029030">
    <property type="entry name" value="Caspase-like_dom_sf"/>
</dbReference>
<dbReference type="EMBL" id="JAAIVB010000055">
    <property type="protein sequence ID" value="NEX62790.1"/>
    <property type="molecule type" value="Genomic_DNA"/>
</dbReference>
<dbReference type="AlphaFoldDB" id="A0A6B3SPG5"/>
<comment type="caution">
    <text evidence="5">The sequence shown here is derived from an EMBL/GenBank/DDBJ whole genome shotgun (WGS) entry which is preliminary data.</text>
</comment>
<accession>A0A6B3SPG5</accession>
<organism evidence="5 6">
    <name type="scientific">Noviherbaspirillum galbum</name>
    <dbReference type="NCBI Taxonomy" id="2709383"/>
    <lineage>
        <taxon>Bacteria</taxon>
        <taxon>Pseudomonadati</taxon>
        <taxon>Pseudomonadota</taxon>
        <taxon>Betaproteobacteria</taxon>
        <taxon>Burkholderiales</taxon>
        <taxon>Oxalobacteraceae</taxon>
        <taxon>Noviherbaspirillum</taxon>
    </lineage>
</organism>
<feature type="signal peptide" evidence="2">
    <location>
        <begin position="1"/>
        <end position="28"/>
    </location>
</feature>
<dbReference type="SUPFAM" id="SSF56436">
    <property type="entry name" value="C-type lectin-like"/>
    <property type="match status" value="1"/>
</dbReference>
<name>A0A6B3SPG5_9BURK</name>
<dbReference type="InterPro" id="IPR042095">
    <property type="entry name" value="SUMF_sf"/>
</dbReference>
<evidence type="ECO:0000259" key="4">
    <source>
        <dbReference type="Pfam" id="PF03781"/>
    </source>
</evidence>
<keyword evidence="6" id="KW-1185">Reference proteome</keyword>
<dbReference type="Pfam" id="PF03781">
    <property type="entry name" value="FGE-sulfatase"/>
    <property type="match status" value="1"/>
</dbReference>
<dbReference type="PANTHER" id="PTHR23150">
    <property type="entry name" value="SULFATASE MODIFYING FACTOR 1, 2"/>
    <property type="match status" value="1"/>
</dbReference>